<keyword evidence="5" id="KW-0472">Membrane</keyword>
<dbReference type="InterPro" id="IPR033140">
    <property type="entry name" value="Lipase_GDXG_put_SER_AS"/>
</dbReference>
<dbReference type="OrthoDB" id="408631at2759"/>
<evidence type="ECO:0000256" key="1">
    <source>
        <dbReference type="ARBA" id="ARBA00010515"/>
    </source>
</evidence>
<dbReference type="EnsemblMetazoa" id="XM_038195296.1">
    <property type="protein sequence ID" value="XP_038051224.1"/>
    <property type="gene ID" value="LOC119724307"/>
</dbReference>
<proteinExistence type="inferred from homology"/>
<dbReference type="GeneID" id="119724307"/>
<dbReference type="Pfam" id="PF07859">
    <property type="entry name" value="Abhydrolase_3"/>
    <property type="match status" value="2"/>
</dbReference>
<feature type="active site" evidence="3">
    <location>
        <position position="401"/>
    </location>
</feature>
<feature type="transmembrane region" description="Helical" evidence="5">
    <location>
        <begin position="15"/>
        <end position="35"/>
    </location>
</feature>
<dbReference type="Proteomes" id="UP000887568">
    <property type="component" value="Unplaced"/>
</dbReference>
<evidence type="ECO:0000313" key="8">
    <source>
        <dbReference type="Proteomes" id="UP000887568"/>
    </source>
</evidence>
<dbReference type="RefSeq" id="XP_038051224.1">
    <property type="nucleotide sequence ID" value="XM_038195296.1"/>
</dbReference>
<accession>A0A913ZIM5</accession>
<dbReference type="GO" id="GO:0052689">
    <property type="term" value="F:carboxylic ester hydrolase activity"/>
    <property type="evidence" value="ECO:0007669"/>
    <property type="project" value="InterPro"/>
</dbReference>
<keyword evidence="2" id="KW-0378">Hydrolase</keyword>
<evidence type="ECO:0000256" key="4">
    <source>
        <dbReference type="PROSITE-ProRule" id="PRU10038"/>
    </source>
</evidence>
<organism evidence="7 8">
    <name type="scientific">Patiria miniata</name>
    <name type="common">Bat star</name>
    <name type="synonym">Asterina miniata</name>
    <dbReference type="NCBI Taxonomy" id="46514"/>
    <lineage>
        <taxon>Eukaryota</taxon>
        <taxon>Metazoa</taxon>
        <taxon>Echinodermata</taxon>
        <taxon>Eleutherozoa</taxon>
        <taxon>Asterozoa</taxon>
        <taxon>Asteroidea</taxon>
        <taxon>Valvatacea</taxon>
        <taxon>Valvatida</taxon>
        <taxon>Asterinidae</taxon>
        <taxon>Patiria</taxon>
    </lineage>
</organism>
<dbReference type="InterPro" id="IPR017157">
    <property type="entry name" value="Arylacetamide_deacetylase"/>
</dbReference>
<dbReference type="PANTHER" id="PTHR48081">
    <property type="entry name" value="AB HYDROLASE SUPERFAMILY PROTEIN C4A8.06C"/>
    <property type="match status" value="1"/>
</dbReference>
<keyword evidence="8" id="KW-1185">Reference proteome</keyword>
<dbReference type="InterPro" id="IPR050300">
    <property type="entry name" value="GDXG_lipolytic_enzyme"/>
</dbReference>
<evidence type="ECO:0000259" key="6">
    <source>
        <dbReference type="Pfam" id="PF07859"/>
    </source>
</evidence>
<protein>
    <recommendedName>
        <fullName evidence="6">Alpha/beta hydrolase fold-3 domain-containing protein</fullName>
    </recommendedName>
</protein>
<dbReference type="InterPro" id="IPR029058">
    <property type="entry name" value="AB_hydrolase_fold"/>
</dbReference>
<feature type="active site" evidence="3 4">
    <location>
        <position position="206"/>
    </location>
</feature>
<dbReference type="OMA" id="RICIMGE"/>
<evidence type="ECO:0000256" key="5">
    <source>
        <dbReference type="SAM" id="Phobius"/>
    </source>
</evidence>
<keyword evidence="5" id="KW-1133">Transmembrane helix</keyword>
<feature type="active site" evidence="3">
    <location>
        <position position="371"/>
    </location>
</feature>
<evidence type="ECO:0000256" key="3">
    <source>
        <dbReference type="PIRSR" id="PIRSR037251-1"/>
    </source>
</evidence>
<dbReference type="GO" id="GO:0016020">
    <property type="term" value="C:membrane"/>
    <property type="evidence" value="ECO:0007669"/>
    <property type="project" value="InterPro"/>
</dbReference>
<feature type="domain" description="Alpha/beta hydrolase fold-3" evidence="6">
    <location>
        <begin position="341"/>
        <end position="403"/>
    </location>
</feature>
<dbReference type="PANTHER" id="PTHR48081:SF8">
    <property type="entry name" value="ALPHA_BETA HYDROLASE FOLD-3 DOMAIN-CONTAINING PROTEIN-RELATED"/>
    <property type="match status" value="1"/>
</dbReference>
<evidence type="ECO:0000313" key="7">
    <source>
        <dbReference type="EnsemblMetazoa" id="XP_038051224.1"/>
    </source>
</evidence>
<feature type="domain" description="Alpha/beta hydrolase fold-3" evidence="6">
    <location>
        <begin position="128"/>
        <end position="264"/>
    </location>
</feature>
<name>A0A913ZIM5_PATMI</name>
<sequence>MGIFERRASNKQSGFWTSAASVLFITWILVVAYYMNNPTPDGLCDPWKYRAFAAGKRIASDVAYAASLFTSLHSIQIFRSFVDLAALMRTPHPEVQGSNIRSSVTTFDGVKVRLYELITRKAGLGPAIVFMHGGAFVIGSTAMFDKLTRRFAEELDCVVVSIEYRLAPEHPFPAAYEDCLNATKWFMDHAQDYHVDRSRIGVAGDSAGGALAAAVSQILHDEPGYPDVALQALIYPITQFIDNHTPATFLSISHFGEGGSIVTWQEAGEFTCFYLLGRLDDRVVRALIDNTHTSVEFRRDSPLAQYVNHTLLPPHMQDYGHLTPPHRKELKGDDIVWDQIDEIVLDPRASPLLRRNMTGLPPTFVATCEFDPLRDHGAFYALRLKDARVPVTWEHYRGGFHGVLGPAWPLVFEVGEKMFQDLIEFAREHLAI</sequence>
<dbReference type="PROSITE" id="PS01174">
    <property type="entry name" value="LIPASE_GDXG_SER"/>
    <property type="match status" value="1"/>
</dbReference>
<dbReference type="SUPFAM" id="SSF53474">
    <property type="entry name" value="alpha/beta-Hydrolases"/>
    <property type="match status" value="1"/>
</dbReference>
<reference evidence="7" key="1">
    <citation type="submission" date="2022-11" db="UniProtKB">
        <authorList>
            <consortium name="EnsemblMetazoa"/>
        </authorList>
    </citation>
    <scope>IDENTIFICATION</scope>
</reference>
<dbReference type="InterPro" id="IPR013094">
    <property type="entry name" value="AB_hydrolase_3"/>
</dbReference>
<evidence type="ECO:0000256" key="2">
    <source>
        <dbReference type="ARBA" id="ARBA00022801"/>
    </source>
</evidence>
<dbReference type="PIRSF" id="PIRSF037251">
    <property type="entry name" value="Arylacetamide_deacetylase"/>
    <property type="match status" value="1"/>
</dbReference>
<dbReference type="Gene3D" id="3.40.50.1820">
    <property type="entry name" value="alpha/beta hydrolase"/>
    <property type="match status" value="1"/>
</dbReference>
<keyword evidence="5" id="KW-0812">Transmembrane</keyword>
<dbReference type="AlphaFoldDB" id="A0A913ZIM5"/>
<comment type="similarity">
    <text evidence="1">Belongs to the 'GDXG' lipolytic enzyme family.</text>
</comment>